<dbReference type="EMBL" id="NTSO01000015">
    <property type="protein sequence ID" value="PFF46113.1"/>
    <property type="molecule type" value="Genomic_DNA"/>
</dbReference>
<comment type="caution">
    <text evidence="1">The sequence shown here is derived from an EMBL/GenBank/DDBJ whole genome shotgun (WGS) entry which is preliminary data.</text>
</comment>
<gene>
    <name evidence="1" type="ORF">CN357_21955</name>
</gene>
<sequence length="144" mass="16878">MNSKNVNKVQKAIEFLNETTNLKDVSEKTGLKKETITLLMESDSEMIERVIKSFLDEEGYLVEETFVNELKRTIELRDKYSSDQRTRMEGAMEEGRRMGREIGREQIKIKVAKSLLAENWSLEEIAYYTELEMDVLKKLKDECN</sequence>
<evidence type="ECO:0008006" key="3">
    <source>
        <dbReference type="Google" id="ProtNLM"/>
    </source>
</evidence>
<name>A0A9X6VVE8_BACCE</name>
<protein>
    <recommendedName>
        <fullName evidence="3">Transposase</fullName>
    </recommendedName>
</protein>
<accession>A0A9X6VVE8</accession>
<evidence type="ECO:0000313" key="1">
    <source>
        <dbReference type="EMBL" id="PFF46113.1"/>
    </source>
</evidence>
<dbReference type="AlphaFoldDB" id="A0A9X6VVE8"/>
<dbReference type="Proteomes" id="UP000220210">
    <property type="component" value="Unassembled WGS sequence"/>
</dbReference>
<reference evidence="1 2" key="1">
    <citation type="submission" date="2017-09" db="EMBL/GenBank/DDBJ databases">
        <title>Large-scale bioinformatics analysis of Bacillus genomes uncovers conserved roles of natural products in bacterial physiology.</title>
        <authorList>
            <consortium name="Agbiome Team Llc"/>
            <person name="Bleich R.M."/>
            <person name="Kirk G.J."/>
            <person name="Santa Maria K.C."/>
            <person name="Allen S.E."/>
            <person name="Farag S."/>
            <person name="Shank E.A."/>
            <person name="Bowers A."/>
        </authorList>
    </citation>
    <scope>NUCLEOTIDE SEQUENCE [LARGE SCALE GENOMIC DNA]</scope>
    <source>
        <strain evidence="1 2">AFS020204</strain>
    </source>
</reference>
<proteinExistence type="predicted"/>
<dbReference type="RefSeq" id="WP_098297532.1">
    <property type="nucleotide sequence ID" value="NZ_NTSO01000015.1"/>
</dbReference>
<organism evidence="1 2">
    <name type="scientific">Bacillus cereus</name>
    <dbReference type="NCBI Taxonomy" id="1396"/>
    <lineage>
        <taxon>Bacteria</taxon>
        <taxon>Bacillati</taxon>
        <taxon>Bacillota</taxon>
        <taxon>Bacilli</taxon>
        <taxon>Bacillales</taxon>
        <taxon>Bacillaceae</taxon>
        <taxon>Bacillus</taxon>
        <taxon>Bacillus cereus group</taxon>
    </lineage>
</organism>
<evidence type="ECO:0000313" key="2">
    <source>
        <dbReference type="Proteomes" id="UP000220210"/>
    </source>
</evidence>